<dbReference type="OrthoDB" id="8550184at2"/>
<dbReference type="Proteomes" id="UP000183287">
    <property type="component" value="Unassembled WGS sequence"/>
</dbReference>
<gene>
    <name evidence="2" type="ORF">SAMN05421863_10638</name>
</gene>
<reference evidence="3" key="1">
    <citation type="submission" date="2016-10" db="EMBL/GenBank/DDBJ databases">
        <authorList>
            <person name="Varghese N."/>
            <person name="Submissions S."/>
        </authorList>
    </citation>
    <scope>NUCLEOTIDE SEQUENCE [LARGE SCALE GENOMIC DNA]</scope>
    <source>
        <strain evidence="3">Nm44</strain>
    </source>
</reference>
<dbReference type="EMBL" id="FOUB01000063">
    <property type="protein sequence ID" value="SFM86979.1"/>
    <property type="molecule type" value="Genomic_DNA"/>
</dbReference>
<keyword evidence="1" id="KW-0472">Membrane</keyword>
<keyword evidence="3" id="KW-1185">Reference proteome</keyword>
<keyword evidence="1" id="KW-0812">Transmembrane</keyword>
<evidence type="ECO:0000256" key="1">
    <source>
        <dbReference type="SAM" id="Phobius"/>
    </source>
</evidence>
<accession>A0A1I4UDC3</accession>
<evidence type="ECO:0000313" key="2">
    <source>
        <dbReference type="EMBL" id="SFM86979.1"/>
    </source>
</evidence>
<evidence type="ECO:0000313" key="3">
    <source>
        <dbReference type="Proteomes" id="UP000183287"/>
    </source>
</evidence>
<proteinExistence type="predicted"/>
<feature type="transmembrane region" description="Helical" evidence="1">
    <location>
        <begin position="131"/>
        <end position="154"/>
    </location>
</feature>
<protein>
    <submittedName>
        <fullName evidence="2">Uncharacterized protein</fullName>
    </submittedName>
</protein>
<organism evidence="2 3">
    <name type="scientific">Nitrosomonas communis</name>
    <dbReference type="NCBI Taxonomy" id="44574"/>
    <lineage>
        <taxon>Bacteria</taxon>
        <taxon>Pseudomonadati</taxon>
        <taxon>Pseudomonadota</taxon>
        <taxon>Betaproteobacteria</taxon>
        <taxon>Nitrosomonadales</taxon>
        <taxon>Nitrosomonadaceae</taxon>
        <taxon>Nitrosomonas</taxon>
    </lineage>
</organism>
<keyword evidence="1" id="KW-1133">Transmembrane helix</keyword>
<dbReference type="AlphaFoldDB" id="A0A1I4UDC3"/>
<name>A0A1I4UDC3_9PROT</name>
<dbReference type="RefSeq" id="WP_074906717.1">
    <property type="nucleotide sequence ID" value="NZ_FOUB01000063.1"/>
</dbReference>
<sequence length="164" mass="18688">MLADYTSCQQCGEYRKAALRKSAIGLCLNCADQKHRKGSCWVCRKNHLPLERHHFAGRKHAALTVPICLNCHALLSRRQYEWPDLWRGEPCVAFLFFGLLDYSVLSIDPAMPYELLSEQCEEMKEVVVDKAAAALIFLSKIIWPVILLALFINLMRPSVGKPKE</sequence>